<evidence type="ECO:0008006" key="7">
    <source>
        <dbReference type="Google" id="ProtNLM"/>
    </source>
</evidence>
<dbReference type="NCBIfam" id="NF002203">
    <property type="entry name" value="PRK01076.1"/>
    <property type="match status" value="1"/>
</dbReference>
<dbReference type="GO" id="GO:0030145">
    <property type="term" value="F:manganese ion binding"/>
    <property type="evidence" value="ECO:0007669"/>
    <property type="project" value="InterPro"/>
</dbReference>
<dbReference type="InterPro" id="IPR050337">
    <property type="entry name" value="L-rhamnose_isomerase"/>
</dbReference>
<evidence type="ECO:0000313" key="6">
    <source>
        <dbReference type="EMBL" id="KKN46235.1"/>
    </source>
</evidence>
<dbReference type="Gene3D" id="3.20.20.150">
    <property type="entry name" value="Divalent-metal-dependent TIM barrel enzymes"/>
    <property type="match status" value="1"/>
</dbReference>
<evidence type="ECO:0000256" key="3">
    <source>
        <dbReference type="ARBA" id="ARBA00023211"/>
    </source>
</evidence>
<dbReference type="EMBL" id="LAZR01001340">
    <property type="protein sequence ID" value="KKN46235.1"/>
    <property type="molecule type" value="Genomic_DNA"/>
</dbReference>
<dbReference type="GO" id="GO:0019324">
    <property type="term" value="P:L-lyxose metabolic process"/>
    <property type="evidence" value="ECO:0007669"/>
    <property type="project" value="TreeGrafter"/>
</dbReference>
<organism evidence="6">
    <name type="scientific">marine sediment metagenome</name>
    <dbReference type="NCBI Taxonomy" id="412755"/>
    <lineage>
        <taxon>unclassified sequences</taxon>
        <taxon>metagenomes</taxon>
        <taxon>ecological metagenomes</taxon>
    </lineage>
</organism>
<dbReference type="InterPro" id="IPR036237">
    <property type="entry name" value="Xyl_isomerase-like_sf"/>
</dbReference>
<evidence type="ECO:0000256" key="4">
    <source>
        <dbReference type="ARBA" id="ARBA00023235"/>
    </source>
</evidence>
<keyword evidence="4" id="KW-0413">Isomerase</keyword>
<keyword evidence="1" id="KW-0963">Cytoplasm</keyword>
<proteinExistence type="inferred from homology"/>
<dbReference type="PANTHER" id="PTHR30268:SF0">
    <property type="entry name" value="L-RHAMNOSE ISOMERASE"/>
    <property type="match status" value="1"/>
</dbReference>
<dbReference type="GO" id="GO:0019301">
    <property type="term" value="P:rhamnose catabolic process"/>
    <property type="evidence" value="ECO:0007669"/>
    <property type="project" value="TreeGrafter"/>
</dbReference>
<gene>
    <name evidence="6" type="ORF">LCGC14_0674910</name>
</gene>
<accession>A0A0F9QPX4</accession>
<keyword evidence="5" id="KW-0684">Rhamnose metabolism</keyword>
<protein>
    <recommendedName>
        <fullName evidence="7">L-rhamnose isomerase</fullName>
    </recommendedName>
</protein>
<keyword evidence="2" id="KW-0479">Metal-binding</keyword>
<evidence type="ECO:0000256" key="2">
    <source>
        <dbReference type="ARBA" id="ARBA00022723"/>
    </source>
</evidence>
<dbReference type="SUPFAM" id="SSF51658">
    <property type="entry name" value="Xylose isomerase-like"/>
    <property type="match status" value="1"/>
</dbReference>
<sequence>MKNNNLNLVRKLSDKINEAFDLASKRYENFGINVNNVVKRLLEIPISIHAWQGDDVGGFERPNAELTGGGIIATGNYPGKARNIQELQLDLETALTLIPGNHRINLHAIHGDFGGKLVERNQFTPEHFQCWIDWAREINVKIDLNSTLFSHPKADDGFTLSSKSKKIRQFWIEHIRRVRIISAEIGKQLKNPCIHNIWIPDGLKDIPVDRKGYRDLLKNSLDEILQQRYPSSLMKDTIEGKLFGIGSEAFVVGSHEFYLSYAISNQLMLTLDSGHFHPTESLGDKLSAILPFVPEIMLHISRGIRWDSDHVVILNDELIQLAEEIVRSQAMGRIHLGLDYFDASINRVAAWVIGTRAVQKSLLYALLQPWEILKEYEENNQYFQRLALLEELKTLPFGSIWDYLCLINNIPVGASWIKEVENYEKIELGKRR</sequence>
<keyword evidence="3" id="KW-0464">Manganese</keyword>
<dbReference type="AlphaFoldDB" id="A0A0F9QPX4"/>
<dbReference type="InterPro" id="IPR009308">
    <property type="entry name" value="Rhamnose_isomerase"/>
</dbReference>
<dbReference type="GO" id="GO:0008740">
    <property type="term" value="F:L-rhamnose isomerase activity"/>
    <property type="evidence" value="ECO:0007669"/>
    <property type="project" value="InterPro"/>
</dbReference>
<evidence type="ECO:0000256" key="1">
    <source>
        <dbReference type="ARBA" id="ARBA00022490"/>
    </source>
</evidence>
<name>A0A0F9QPX4_9ZZZZ</name>
<dbReference type="Pfam" id="PF06134">
    <property type="entry name" value="RhaA"/>
    <property type="match status" value="1"/>
</dbReference>
<dbReference type="PANTHER" id="PTHR30268">
    <property type="entry name" value="L-RHAMNOSE ISOMERASE"/>
    <property type="match status" value="1"/>
</dbReference>
<evidence type="ECO:0000256" key="5">
    <source>
        <dbReference type="ARBA" id="ARBA00023308"/>
    </source>
</evidence>
<dbReference type="HAMAP" id="MF_00541">
    <property type="entry name" value="RhaA"/>
    <property type="match status" value="1"/>
</dbReference>
<comment type="caution">
    <text evidence="6">The sequence shown here is derived from an EMBL/GenBank/DDBJ whole genome shotgun (WGS) entry which is preliminary data.</text>
</comment>
<reference evidence="6" key="1">
    <citation type="journal article" date="2015" name="Nature">
        <title>Complex archaea that bridge the gap between prokaryotes and eukaryotes.</title>
        <authorList>
            <person name="Spang A."/>
            <person name="Saw J.H."/>
            <person name="Jorgensen S.L."/>
            <person name="Zaremba-Niedzwiedzka K."/>
            <person name="Martijn J."/>
            <person name="Lind A.E."/>
            <person name="van Eijk R."/>
            <person name="Schleper C."/>
            <person name="Guy L."/>
            <person name="Ettema T.J."/>
        </authorList>
    </citation>
    <scope>NUCLEOTIDE SEQUENCE</scope>
</reference>